<comment type="caution">
    <text evidence="3">The sequence shown here is derived from an EMBL/GenBank/DDBJ whole genome shotgun (WGS) entry which is preliminary data.</text>
</comment>
<proteinExistence type="predicted"/>
<dbReference type="AlphaFoldDB" id="A0A225E8K5"/>
<sequence>MMDKSLPADSPPMLSRVLTAAVATALILAFVVYCSEPWNNGRAPMPYVWRDVALVHLLAAVPLALGLTLLFGRRLPAIPCAVLSVVIFGVSLAVSNDPDRAVDEPRTSWFALTIFRAAPALGITVSIGLACVASIGVGWLLDLFAGWSTRAVMGMGLAVLLIVPPTYVAGRCRHDIKQIAELLQQSRFGEARTACRAVLALDPAASVNGRPLHQVVPNLDRTVRDLESRIATPLPAGATAENRLARGRQLAILGRTEEALAVLEPLTGPGFQTLVDAEILRGTIYENGGEWEQAARFYQSALSIWEARPTTPARNAGMVRALTGVAYSERKMGRYAEAEAAYRRVLDLAPTADSHFLLAQFYEDAQQAEPARAHARQAMAMAPERYQKPGTELINKLATYHFGCLGVYAAENSQTETVETKSVKQP</sequence>
<keyword evidence="2" id="KW-0472">Membrane</keyword>
<evidence type="ECO:0000256" key="1">
    <source>
        <dbReference type="PROSITE-ProRule" id="PRU00339"/>
    </source>
</evidence>
<protein>
    <recommendedName>
        <fullName evidence="5">Tetratricopeptide repeat protein</fullName>
    </recommendedName>
</protein>
<feature type="repeat" description="TPR" evidence="1">
    <location>
        <begin position="319"/>
        <end position="352"/>
    </location>
</feature>
<evidence type="ECO:0008006" key="5">
    <source>
        <dbReference type="Google" id="ProtNLM"/>
    </source>
</evidence>
<evidence type="ECO:0000256" key="2">
    <source>
        <dbReference type="SAM" id="Phobius"/>
    </source>
</evidence>
<reference evidence="4" key="1">
    <citation type="submission" date="2017-06" db="EMBL/GenBank/DDBJ databases">
        <title>Genome analysis of Fimbriiglobus ruber SP5, the first member of the order Planctomycetales with confirmed chitinolytic capability.</title>
        <authorList>
            <person name="Ravin N.V."/>
            <person name="Rakitin A.L."/>
            <person name="Ivanova A.A."/>
            <person name="Beletsky A.V."/>
            <person name="Kulichevskaya I.S."/>
            <person name="Mardanov A.V."/>
            <person name="Dedysh S.N."/>
        </authorList>
    </citation>
    <scope>NUCLEOTIDE SEQUENCE [LARGE SCALE GENOMIC DNA]</scope>
    <source>
        <strain evidence="4">SP5</strain>
    </source>
</reference>
<feature type="transmembrane region" description="Helical" evidence="2">
    <location>
        <begin position="77"/>
        <end position="94"/>
    </location>
</feature>
<feature type="transmembrane region" description="Helical" evidence="2">
    <location>
        <begin position="152"/>
        <end position="170"/>
    </location>
</feature>
<dbReference type="InterPro" id="IPR019734">
    <property type="entry name" value="TPR_rpt"/>
</dbReference>
<evidence type="ECO:0000313" key="3">
    <source>
        <dbReference type="EMBL" id="OWK47098.1"/>
    </source>
</evidence>
<keyword evidence="1" id="KW-0802">TPR repeat</keyword>
<dbReference type="SMART" id="SM00028">
    <property type="entry name" value="TPR"/>
    <property type="match status" value="3"/>
</dbReference>
<dbReference type="InterPro" id="IPR011990">
    <property type="entry name" value="TPR-like_helical_dom_sf"/>
</dbReference>
<keyword evidence="2" id="KW-0812">Transmembrane</keyword>
<keyword evidence="4" id="KW-1185">Reference proteome</keyword>
<keyword evidence="2" id="KW-1133">Transmembrane helix</keyword>
<accession>A0A225E8K5</accession>
<dbReference type="SUPFAM" id="SSF48452">
    <property type="entry name" value="TPR-like"/>
    <property type="match status" value="1"/>
</dbReference>
<name>A0A225E8K5_9BACT</name>
<organism evidence="3 4">
    <name type="scientific">Fimbriiglobus ruber</name>
    <dbReference type="NCBI Taxonomy" id="1908690"/>
    <lineage>
        <taxon>Bacteria</taxon>
        <taxon>Pseudomonadati</taxon>
        <taxon>Planctomycetota</taxon>
        <taxon>Planctomycetia</taxon>
        <taxon>Gemmatales</taxon>
        <taxon>Gemmataceae</taxon>
        <taxon>Fimbriiglobus</taxon>
    </lineage>
</organism>
<dbReference type="PROSITE" id="PS50005">
    <property type="entry name" value="TPR"/>
    <property type="match status" value="1"/>
</dbReference>
<dbReference type="Gene3D" id="1.25.40.10">
    <property type="entry name" value="Tetratricopeptide repeat domain"/>
    <property type="match status" value="1"/>
</dbReference>
<feature type="transmembrane region" description="Helical" evidence="2">
    <location>
        <begin position="53"/>
        <end position="70"/>
    </location>
</feature>
<gene>
    <name evidence="3" type="ORF">FRUB_00797</name>
</gene>
<dbReference type="EMBL" id="NIDE01000001">
    <property type="protein sequence ID" value="OWK47098.1"/>
    <property type="molecule type" value="Genomic_DNA"/>
</dbReference>
<feature type="transmembrane region" description="Helical" evidence="2">
    <location>
        <begin position="114"/>
        <end position="140"/>
    </location>
</feature>
<dbReference type="Pfam" id="PF13176">
    <property type="entry name" value="TPR_7"/>
    <property type="match status" value="1"/>
</dbReference>
<dbReference type="Proteomes" id="UP000214646">
    <property type="component" value="Unassembled WGS sequence"/>
</dbReference>
<evidence type="ECO:0000313" key="4">
    <source>
        <dbReference type="Proteomes" id="UP000214646"/>
    </source>
</evidence>
<dbReference type="Pfam" id="PF13181">
    <property type="entry name" value="TPR_8"/>
    <property type="match status" value="1"/>
</dbReference>